<sequence>MVSSFLNFLLLSSIYLILHLTLTLNSAVTSINKISTLLLFFHRVNPSQISNHYEFSLLVTQLTDRPTNFFHNITIITRAQKLNQKRYYTKPMNNR</sequence>
<evidence type="ECO:0000313" key="2">
    <source>
        <dbReference type="Proteomes" id="UP001206925"/>
    </source>
</evidence>
<evidence type="ECO:0000313" key="1">
    <source>
        <dbReference type="EMBL" id="KAI7740766.1"/>
    </source>
</evidence>
<dbReference type="AlphaFoldDB" id="A0AAD5CHS3"/>
<reference evidence="1" key="1">
    <citation type="submission" date="2022-06" db="EMBL/GenBank/DDBJ databases">
        <title>Uncovering the hologenomic basis of an extraordinary plant invasion.</title>
        <authorList>
            <person name="Bieker V.C."/>
            <person name="Martin M.D."/>
            <person name="Gilbert T."/>
            <person name="Hodgins K."/>
            <person name="Battlay P."/>
            <person name="Petersen B."/>
            <person name="Wilson J."/>
        </authorList>
    </citation>
    <scope>NUCLEOTIDE SEQUENCE</scope>
    <source>
        <strain evidence="1">AA19_3_7</strain>
        <tissue evidence="1">Leaf</tissue>
    </source>
</reference>
<dbReference type="EMBL" id="JAMZMK010008349">
    <property type="protein sequence ID" value="KAI7740766.1"/>
    <property type="molecule type" value="Genomic_DNA"/>
</dbReference>
<gene>
    <name evidence="1" type="ORF">M8C21_001199</name>
</gene>
<dbReference type="Proteomes" id="UP001206925">
    <property type="component" value="Unassembled WGS sequence"/>
</dbReference>
<keyword evidence="2" id="KW-1185">Reference proteome</keyword>
<organism evidence="1 2">
    <name type="scientific">Ambrosia artemisiifolia</name>
    <name type="common">Common ragweed</name>
    <dbReference type="NCBI Taxonomy" id="4212"/>
    <lineage>
        <taxon>Eukaryota</taxon>
        <taxon>Viridiplantae</taxon>
        <taxon>Streptophyta</taxon>
        <taxon>Embryophyta</taxon>
        <taxon>Tracheophyta</taxon>
        <taxon>Spermatophyta</taxon>
        <taxon>Magnoliopsida</taxon>
        <taxon>eudicotyledons</taxon>
        <taxon>Gunneridae</taxon>
        <taxon>Pentapetalae</taxon>
        <taxon>asterids</taxon>
        <taxon>campanulids</taxon>
        <taxon>Asterales</taxon>
        <taxon>Asteraceae</taxon>
        <taxon>Asteroideae</taxon>
        <taxon>Heliantheae alliance</taxon>
        <taxon>Heliantheae</taxon>
        <taxon>Ambrosia</taxon>
    </lineage>
</organism>
<comment type="caution">
    <text evidence="1">The sequence shown here is derived from an EMBL/GenBank/DDBJ whole genome shotgun (WGS) entry which is preliminary data.</text>
</comment>
<name>A0AAD5CHS3_AMBAR</name>
<accession>A0AAD5CHS3</accession>
<proteinExistence type="predicted"/>
<protein>
    <submittedName>
        <fullName evidence="1">Uncharacterized protein</fullName>
    </submittedName>
</protein>